<feature type="compositionally biased region" description="Low complexity" evidence="1">
    <location>
        <begin position="433"/>
        <end position="448"/>
    </location>
</feature>
<feature type="region of interest" description="Disordered" evidence="1">
    <location>
        <begin position="588"/>
        <end position="609"/>
    </location>
</feature>
<feature type="region of interest" description="Disordered" evidence="1">
    <location>
        <begin position="429"/>
        <end position="448"/>
    </location>
</feature>
<dbReference type="AlphaFoldDB" id="A0A9P3GL96"/>
<protein>
    <submittedName>
        <fullName evidence="2">Uncharacterized protein</fullName>
    </submittedName>
</protein>
<evidence type="ECO:0000313" key="2">
    <source>
        <dbReference type="EMBL" id="GJE95539.1"/>
    </source>
</evidence>
<feature type="compositionally biased region" description="Basic residues" evidence="1">
    <location>
        <begin position="491"/>
        <end position="501"/>
    </location>
</feature>
<sequence>MSHTSSLQMERKSFFLEPLAPTHVLLHLSAVSTSYEDKLNAGQLSRALSLTCRHWCGVLRHVGFQQLALHNEADIASFESLTSTPSKVNPTLLDCIQSFHFITLVPAAPWINHCYRIQKIEYCKPVTYSQTLVDDTDSSSRAVHPTPTYGTLCGFPRTLPGSLFPFTTITFYKLHFPTPDDLHKVISQLPNLRVCIAQELIFEQADYRPHRTRGRRPLRRLESVESTNCALSTGISKGGFLDLKLGSTLLIASACPEVDFHVWALIASLLPALSYTGPRRQEATSIHAAGIHLHKQIGCGYCPLTWTAGARLEVIYTKPPSTGSAGAIEALILTIEENGLIASGEGSGDLNDLNWPNFQRLALQLNPAPDVYIYCPQPLAGSFKTARSHVQAESFSHGSYLQEEIKNKVEMQLKELGAVRKLHFADGHTRAPTDLSTDSLSSETSASRDTANFKFDHFERFRLVMEVPQLHVRPVVAYTVQPPMAQPTKPRASRRKVRKPPHSGDGIRSPEHEGIGPGYRLHVQPVRYGAYRAAPEEVAFEDAAIVRRQGLKGPRRGCARVPSLGDADLLHERDREYDTNYARETYSRRVDYPKSHPKTSSAKGLSASRKTLLEGMGELPDSVLSRLGANLRAQARSLLGASSES</sequence>
<accession>A0A9P3GL96</accession>
<feature type="region of interest" description="Disordered" evidence="1">
    <location>
        <begin position="482"/>
        <end position="518"/>
    </location>
</feature>
<proteinExistence type="predicted"/>
<gene>
    <name evidence="2" type="ORF">PsYK624_117250</name>
</gene>
<evidence type="ECO:0000256" key="1">
    <source>
        <dbReference type="SAM" id="MobiDB-lite"/>
    </source>
</evidence>
<dbReference type="EMBL" id="BPQB01000050">
    <property type="protein sequence ID" value="GJE95539.1"/>
    <property type="molecule type" value="Genomic_DNA"/>
</dbReference>
<evidence type="ECO:0000313" key="3">
    <source>
        <dbReference type="Proteomes" id="UP000703269"/>
    </source>
</evidence>
<comment type="caution">
    <text evidence="2">The sequence shown here is derived from an EMBL/GenBank/DDBJ whole genome shotgun (WGS) entry which is preliminary data.</text>
</comment>
<name>A0A9P3GL96_9APHY</name>
<keyword evidence="3" id="KW-1185">Reference proteome</keyword>
<dbReference type="Proteomes" id="UP000703269">
    <property type="component" value="Unassembled WGS sequence"/>
</dbReference>
<organism evidence="2 3">
    <name type="scientific">Phanerochaete sordida</name>
    <dbReference type="NCBI Taxonomy" id="48140"/>
    <lineage>
        <taxon>Eukaryota</taxon>
        <taxon>Fungi</taxon>
        <taxon>Dikarya</taxon>
        <taxon>Basidiomycota</taxon>
        <taxon>Agaricomycotina</taxon>
        <taxon>Agaricomycetes</taxon>
        <taxon>Polyporales</taxon>
        <taxon>Phanerochaetaceae</taxon>
        <taxon>Phanerochaete</taxon>
    </lineage>
</organism>
<reference evidence="2 3" key="1">
    <citation type="submission" date="2021-08" db="EMBL/GenBank/DDBJ databases">
        <title>Draft Genome Sequence of Phanerochaete sordida strain YK-624.</title>
        <authorList>
            <person name="Mori T."/>
            <person name="Dohra H."/>
            <person name="Suzuki T."/>
            <person name="Kawagishi H."/>
            <person name="Hirai H."/>
        </authorList>
    </citation>
    <scope>NUCLEOTIDE SEQUENCE [LARGE SCALE GENOMIC DNA]</scope>
    <source>
        <strain evidence="2 3">YK-624</strain>
    </source>
</reference>